<name>A0A453MXX4_AEGTS</name>
<reference evidence="2" key="5">
    <citation type="journal article" date="2021" name="G3 (Bethesda)">
        <title>Aegilops tauschii genome assembly Aet v5.0 features greater sequence contiguity and improved annotation.</title>
        <authorList>
            <person name="Wang L."/>
            <person name="Zhu T."/>
            <person name="Rodriguez J.C."/>
            <person name="Deal K.R."/>
            <person name="Dubcovsky J."/>
            <person name="McGuire P.E."/>
            <person name="Lux T."/>
            <person name="Spannagl M."/>
            <person name="Mayer K.F.X."/>
            <person name="Baldrich P."/>
            <person name="Meyers B.C."/>
            <person name="Huo N."/>
            <person name="Gu Y.Q."/>
            <person name="Zhou H."/>
            <person name="Devos K.M."/>
            <person name="Bennetzen J.L."/>
            <person name="Unver T."/>
            <person name="Budak H."/>
            <person name="Gulick P.J."/>
            <person name="Galiba G."/>
            <person name="Kalapos B."/>
            <person name="Nelson D.R."/>
            <person name="Li P."/>
            <person name="You F.M."/>
            <person name="Luo M.C."/>
            <person name="Dvorak J."/>
        </authorList>
    </citation>
    <scope>NUCLEOTIDE SEQUENCE [LARGE SCALE GENOMIC DNA]</scope>
    <source>
        <strain evidence="2">cv. AL8/78</strain>
    </source>
</reference>
<protein>
    <submittedName>
        <fullName evidence="2">Uncharacterized protein</fullName>
    </submittedName>
</protein>
<reference evidence="2" key="4">
    <citation type="submission" date="2019-03" db="UniProtKB">
        <authorList>
            <consortium name="EnsemblPlants"/>
        </authorList>
    </citation>
    <scope>IDENTIFICATION</scope>
</reference>
<organism evidence="2 3">
    <name type="scientific">Aegilops tauschii subsp. strangulata</name>
    <name type="common">Goatgrass</name>
    <dbReference type="NCBI Taxonomy" id="200361"/>
    <lineage>
        <taxon>Eukaryota</taxon>
        <taxon>Viridiplantae</taxon>
        <taxon>Streptophyta</taxon>
        <taxon>Embryophyta</taxon>
        <taxon>Tracheophyta</taxon>
        <taxon>Spermatophyta</taxon>
        <taxon>Magnoliopsida</taxon>
        <taxon>Liliopsida</taxon>
        <taxon>Poales</taxon>
        <taxon>Poaceae</taxon>
        <taxon>BOP clade</taxon>
        <taxon>Pooideae</taxon>
        <taxon>Triticodae</taxon>
        <taxon>Triticeae</taxon>
        <taxon>Triticinae</taxon>
        <taxon>Aegilops</taxon>
    </lineage>
</organism>
<evidence type="ECO:0000313" key="3">
    <source>
        <dbReference type="Proteomes" id="UP000015105"/>
    </source>
</evidence>
<feature type="signal peptide" evidence="1">
    <location>
        <begin position="1"/>
        <end position="44"/>
    </location>
</feature>
<feature type="chain" id="PRO_5019417736" evidence="1">
    <location>
        <begin position="45"/>
        <end position="126"/>
    </location>
</feature>
<reference evidence="2" key="3">
    <citation type="journal article" date="2017" name="Nature">
        <title>Genome sequence of the progenitor of the wheat D genome Aegilops tauschii.</title>
        <authorList>
            <person name="Luo M.C."/>
            <person name="Gu Y.Q."/>
            <person name="Puiu D."/>
            <person name="Wang H."/>
            <person name="Twardziok S.O."/>
            <person name="Deal K.R."/>
            <person name="Huo N."/>
            <person name="Zhu T."/>
            <person name="Wang L."/>
            <person name="Wang Y."/>
            <person name="McGuire P.E."/>
            <person name="Liu S."/>
            <person name="Long H."/>
            <person name="Ramasamy R.K."/>
            <person name="Rodriguez J.C."/>
            <person name="Van S.L."/>
            <person name="Yuan L."/>
            <person name="Wang Z."/>
            <person name="Xia Z."/>
            <person name="Xiao L."/>
            <person name="Anderson O.D."/>
            <person name="Ouyang S."/>
            <person name="Liang Y."/>
            <person name="Zimin A.V."/>
            <person name="Pertea G."/>
            <person name="Qi P."/>
            <person name="Bennetzen J.L."/>
            <person name="Dai X."/>
            <person name="Dawson M.W."/>
            <person name="Muller H.G."/>
            <person name="Kugler K."/>
            <person name="Rivarola-Duarte L."/>
            <person name="Spannagl M."/>
            <person name="Mayer K.F.X."/>
            <person name="Lu F.H."/>
            <person name="Bevan M.W."/>
            <person name="Leroy P."/>
            <person name="Li P."/>
            <person name="You F.M."/>
            <person name="Sun Q."/>
            <person name="Liu Z."/>
            <person name="Lyons E."/>
            <person name="Wicker T."/>
            <person name="Salzberg S.L."/>
            <person name="Devos K.M."/>
            <person name="Dvorak J."/>
        </authorList>
    </citation>
    <scope>NUCLEOTIDE SEQUENCE [LARGE SCALE GENOMIC DNA]</scope>
    <source>
        <strain evidence="2">cv. AL8/78</strain>
    </source>
</reference>
<dbReference type="PANTHER" id="PTHR36483:SF12">
    <property type="entry name" value="ACIDIC PROTEIN"/>
    <property type="match status" value="1"/>
</dbReference>
<reference evidence="3" key="1">
    <citation type="journal article" date="2014" name="Science">
        <title>Ancient hybridizations among the ancestral genomes of bread wheat.</title>
        <authorList>
            <consortium name="International Wheat Genome Sequencing Consortium,"/>
            <person name="Marcussen T."/>
            <person name="Sandve S.R."/>
            <person name="Heier L."/>
            <person name="Spannagl M."/>
            <person name="Pfeifer M."/>
            <person name="Jakobsen K.S."/>
            <person name="Wulff B.B."/>
            <person name="Steuernagel B."/>
            <person name="Mayer K.F."/>
            <person name="Olsen O.A."/>
        </authorList>
    </citation>
    <scope>NUCLEOTIDE SEQUENCE [LARGE SCALE GENOMIC DNA]</scope>
    <source>
        <strain evidence="3">cv. AL8/78</strain>
    </source>
</reference>
<sequence length="126" mass="13542">TTHHRSSLLQYDCEAKEMEGKNRAAAIAALCMLLLLTLPKPSHQQPSGVDCKCYRQCYPGCKDSIPPWLCKVKCAGGCPDAQTIQELLSCLIACNTDSICDQPAPSVNVGACADDCYKMWGSGGTK</sequence>
<dbReference type="PANTHER" id="PTHR36483">
    <property type="entry name" value="OS02G0130700 PROTEIN"/>
    <property type="match status" value="1"/>
</dbReference>
<accession>A0A453MXX4</accession>
<evidence type="ECO:0000256" key="1">
    <source>
        <dbReference type="SAM" id="SignalP"/>
    </source>
</evidence>
<proteinExistence type="predicted"/>
<evidence type="ECO:0000313" key="2">
    <source>
        <dbReference type="EnsemblPlants" id="AET6Gv20140900.1"/>
    </source>
</evidence>
<dbReference type="AlphaFoldDB" id="A0A453MXX4"/>
<reference evidence="3" key="2">
    <citation type="journal article" date="2017" name="Nat. Plants">
        <title>The Aegilops tauschii genome reveals multiple impacts of transposons.</title>
        <authorList>
            <person name="Zhao G."/>
            <person name="Zou C."/>
            <person name="Li K."/>
            <person name="Wang K."/>
            <person name="Li T."/>
            <person name="Gao L."/>
            <person name="Zhang X."/>
            <person name="Wang H."/>
            <person name="Yang Z."/>
            <person name="Liu X."/>
            <person name="Jiang W."/>
            <person name="Mao L."/>
            <person name="Kong X."/>
            <person name="Jiao Y."/>
            <person name="Jia J."/>
        </authorList>
    </citation>
    <scope>NUCLEOTIDE SEQUENCE [LARGE SCALE GENOMIC DNA]</scope>
    <source>
        <strain evidence="3">cv. AL8/78</strain>
    </source>
</reference>
<keyword evidence="3" id="KW-1185">Reference proteome</keyword>
<keyword evidence="1" id="KW-0732">Signal</keyword>
<dbReference type="Gramene" id="AET6Gv20140900.1">
    <property type="protein sequence ID" value="AET6Gv20140900.1"/>
    <property type="gene ID" value="AET6Gv20140900"/>
</dbReference>
<dbReference type="Proteomes" id="UP000015105">
    <property type="component" value="Chromosome 6D"/>
</dbReference>
<dbReference type="EnsemblPlants" id="AET6Gv20140900.1">
    <property type="protein sequence ID" value="AET6Gv20140900.1"/>
    <property type="gene ID" value="AET6Gv20140900"/>
</dbReference>